<dbReference type="Proteomes" id="UP000554235">
    <property type="component" value="Unassembled WGS sequence"/>
</dbReference>
<reference evidence="2 3" key="1">
    <citation type="submission" date="2020-01" db="EMBL/GenBank/DDBJ databases">
        <title>Identification and distribution of gene clusters putatively required for synthesis of sphingolipid metabolism inhibitors in phylogenetically diverse species of the filamentous fungus Fusarium.</title>
        <authorList>
            <person name="Kim H.-S."/>
            <person name="Busman M."/>
            <person name="Brown D.W."/>
            <person name="Divon H."/>
            <person name="Uhlig S."/>
            <person name="Proctor R.H."/>
        </authorList>
    </citation>
    <scope>NUCLEOTIDE SEQUENCE [LARGE SCALE GENOMIC DNA]</scope>
    <source>
        <strain evidence="2 3">NRRL 20459</strain>
    </source>
</reference>
<name>A0A8H4PGK6_9HYPO</name>
<protein>
    <submittedName>
        <fullName evidence="2">Uncharacterized protein</fullName>
    </submittedName>
</protein>
<accession>A0A8H4PGK6</accession>
<comment type="caution">
    <text evidence="2">The sequence shown here is derived from an EMBL/GenBank/DDBJ whole genome shotgun (WGS) entry which is preliminary data.</text>
</comment>
<evidence type="ECO:0000313" key="3">
    <source>
        <dbReference type="Proteomes" id="UP000554235"/>
    </source>
</evidence>
<dbReference type="AlphaFoldDB" id="A0A8H4PGK6"/>
<dbReference type="OrthoDB" id="5403707at2759"/>
<proteinExistence type="predicted"/>
<evidence type="ECO:0000256" key="1">
    <source>
        <dbReference type="SAM" id="MobiDB-lite"/>
    </source>
</evidence>
<keyword evidence="3" id="KW-1185">Reference proteome</keyword>
<feature type="region of interest" description="Disordered" evidence="1">
    <location>
        <begin position="1"/>
        <end position="23"/>
    </location>
</feature>
<sequence>MQKVEEPEEEDPFDEEDPFSAGCESEKAACLQREADLQVQLSQSQSDISEMKEAIEASCPSKHGKYAFVSGQEYRFWCARHHDPSNPKETYSNVATIADCVKICNSKTWCRWVHHGIYQTVCNLFDVNTSHTTQPAQSTVGWNSAVKK</sequence>
<feature type="compositionally biased region" description="Acidic residues" evidence="1">
    <location>
        <begin position="1"/>
        <end position="18"/>
    </location>
</feature>
<evidence type="ECO:0000313" key="2">
    <source>
        <dbReference type="EMBL" id="KAF4468901.1"/>
    </source>
</evidence>
<dbReference type="EMBL" id="JAADYS010000544">
    <property type="protein sequence ID" value="KAF4468901.1"/>
    <property type="molecule type" value="Genomic_DNA"/>
</dbReference>
<gene>
    <name evidence="2" type="ORF">FALBO_4190</name>
</gene>
<organism evidence="2 3">
    <name type="scientific">Fusarium albosuccineum</name>
    <dbReference type="NCBI Taxonomy" id="1237068"/>
    <lineage>
        <taxon>Eukaryota</taxon>
        <taxon>Fungi</taxon>
        <taxon>Dikarya</taxon>
        <taxon>Ascomycota</taxon>
        <taxon>Pezizomycotina</taxon>
        <taxon>Sordariomycetes</taxon>
        <taxon>Hypocreomycetidae</taxon>
        <taxon>Hypocreales</taxon>
        <taxon>Nectriaceae</taxon>
        <taxon>Fusarium</taxon>
        <taxon>Fusarium decemcellulare species complex</taxon>
    </lineage>
</organism>